<feature type="coiled-coil region" evidence="1">
    <location>
        <begin position="113"/>
        <end position="140"/>
    </location>
</feature>
<keyword evidence="3" id="KW-1185">Reference proteome</keyword>
<protein>
    <submittedName>
        <fullName evidence="2">Charged multivesicular body protein 1a</fullName>
    </submittedName>
</protein>
<evidence type="ECO:0000313" key="3">
    <source>
        <dbReference type="Proteomes" id="UP001255856"/>
    </source>
</evidence>
<dbReference type="GO" id="GO:0007034">
    <property type="term" value="P:vacuolar transport"/>
    <property type="evidence" value="ECO:0007669"/>
    <property type="project" value="InterPro"/>
</dbReference>
<dbReference type="Proteomes" id="UP001255856">
    <property type="component" value="Unassembled WGS sequence"/>
</dbReference>
<organism evidence="2 3">
    <name type="scientific">Prototheca wickerhamii</name>
    <dbReference type="NCBI Taxonomy" id="3111"/>
    <lineage>
        <taxon>Eukaryota</taxon>
        <taxon>Viridiplantae</taxon>
        <taxon>Chlorophyta</taxon>
        <taxon>core chlorophytes</taxon>
        <taxon>Trebouxiophyceae</taxon>
        <taxon>Chlorellales</taxon>
        <taxon>Chlorellaceae</taxon>
        <taxon>Prototheca</taxon>
    </lineage>
</organism>
<name>A0AAD9MLS1_PROWI</name>
<dbReference type="Pfam" id="PF03357">
    <property type="entry name" value="Snf7"/>
    <property type="match status" value="1"/>
</dbReference>
<accession>A0AAD9MLS1</accession>
<keyword evidence="1" id="KW-0175">Coiled coil</keyword>
<reference evidence="2" key="1">
    <citation type="submission" date="2021-01" db="EMBL/GenBank/DDBJ databases">
        <authorList>
            <person name="Eckstrom K.M.E."/>
        </authorList>
    </citation>
    <scope>NUCLEOTIDE SEQUENCE</scope>
    <source>
        <strain evidence="2">UVCC 0001</strain>
    </source>
</reference>
<dbReference type="InterPro" id="IPR005024">
    <property type="entry name" value="Snf7_fam"/>
</dbReference>
<proteinExistence type="predicted"/>
<sequence>MFTSADNKLLDQIFNLKFTSKQLVRASKKCESEEKSEKLKIKKAIEKENHEGAKIYAQNAIRKKAEALNYLRLASRLDAVVSRLDTQAKMQVINKSMVGIVKSLDAALKANNLEKVAATMDQFEKQFENLDVQSEFVEQAMGNQAALSTPEDEVNLLMQQVADEHGLDVKLNMPAAGSVPLGNAAAAQKEESLAQRLADLRGK</sequence>
<dbReference type="EMBL" id="JASFZW010000004">
    <property type="protein sequence ID" value="KAK2078588.1"/>
    <property type="molecule type" value="Genomic_DNA"/>
</dbReference>
<comment type="caution">
    <text evidence="2">The sequence shown here is derived from an EMBL/GenBank/DDBJ whole genome shotgun (WGS) entry which is preliminary data.</text>
</comment>
<dbReference type="Gene3D" id="6.10.140.1230">
    <property type="match status" value="1"/>
</dbReference>
<gene>
    <name evidence="2" type="primary">CHMP1</name>
    <name evidence="2" type="ORF">QBZ16_003428</name>
</gene>
<dbReference type="PANTHER" id="PTHR10476">
    <property type="entry name" value="CHARGED MULTIVESICULAR BODY PROTEIN"/>
    <property type="match status" value="1"/>
</dbReference>
<dbReference type="AlphaFoldDB" id="A0AAD9MLS1"/>
<evidence type="ECO:0000256" key="1">
    <source>
        <dbReference type="SAM" id="Coils"/>
    </source>
</evidence>
<evidence type="ECO:0000313" key="2">
    <source>
        <dbReference type="EMBL" id="KAK2078588.1"/>
    </source>
</evidence>